<dbReference type="EMBL" id="KN831969">
    <property type="protein sequence ID" value="KIO04911.1"/>
    <property type="molecule type" value="Genomic_DNA"/>
</dbReference>
<sequence>MKFCHRSALQASIQRRRYPSNNMWQWGLGHDSYQHVDSTLDILPHTLRNWFQYWDLDPYDGSPEL</sequence>
<protein>
    <submittedName>
        <fullName evidence="1">Uncharacterized protein</fullName>
    </submittedName>
</protein>
<keyword evidence="2" id="KW-1185">Reference proteome</keyword>
<dbReference type="HOGENOM" id="CLU_2850648_0_0_1"/>
<dbReference type="InParanoid" id="A0A0C3PAI3"/>
<proteinExistence type="predicted"/>
<reference evidence="1 2" key="1">
    <citation type="submission" date="2014-04" db="EMBL/GenBank/DDBJ databases">
        <authorList>
            <consortium name="DOE Joint Genome Institute"/>
            <person name="Kuo A."/>
            <person name="Kohler A."/>
            <person name="Costa M.D."/>
            <person name="Nagy L.G."/>
            <person name="Floudas D."/>
            <person name="Copeland A."/>
            <person name="Barry K.W."/>
            <person name="Cichocki N."/>
            <person name="Veneault-Fourrey C."/>
            <person name="LaButti K."/>
            <person name="Lindquist E.A."/>
            <person name="Lipzen A."/>
            <person name="Lundell T."/>
            <person name="Morin E."/>
            <person name="Murat C."/>
            <person name="Sun H."/>
            <person name="Tunlid A."/>
            <person name="Henrissat B."/>
            <person name="Grigoriev I.V."/>
            <person name="Hibbett D.S."/>
            <person name="Martin F."/>
            <person name="Nordberg H.P."/>
            <person name="Cantor M.N."/>
            <person name="Hua S.X."/>
        </authorList>
    </citation>
    <scope>NUCLEOTIDE SEQUENCE [LARGE SCALE GENOMIC DNA]</scope>
    <source>
        <strain evidence="1 2">Marx 270</strain>
    </source>
</reference>
<name>A0A0C3PAI3_PISTI</name>
<dbReference type="Proteomes" id="UP000054217">
    <property type="component" value="Unassembled WGS sequence"/>
</dbReference>
<reference evidence="2" key="2">
    <citation type="submission" date="2015-01" db="EMBL/GenBank/DDBJ databases">
        <title>Evolutionary Origins and Diversification of the Mycorrhizal Mutualists.</title>
        <authorList>
            <consortium name="DOE Joint Genome Institute"/>
            <consortium name="Mycorrhizal Genomics Consortium"/>
            <person name="Kohler A."/>
            <person name="Kuo A."/>
            <person name="Nagy L.G."/>
            <person name="Floudas D."/>
            <person name="Copeland A."/>
            <person name="Barry K.W."/>
            <person name="Cichocki N."/>
            <person name="Veneault-Fourrey C."/>
            <person name="LaButti K."/>
            <person name="Lindquist E.A."/>
            <person name="Lipzen A."/>
            <person name="Lundell T."/>
            <person name="Morin E."/>
            <person name="Murat C."/>
            <person name="Riley R."/>
            <person name="Ohm R."/>
            <person name="Sun H."/>
            <person name="Tunlid A."/>
            <person name="Henrissat B."/>
            <person name="Grigoriev I.V."/>
            <person name="Hibbett D.S."/>
            <person name="Martin F."/>
        </authorList>
    </citation>
    <scope>NUCLEOTIDE SEQUENCE [LARGE SCALE GENOMIC DNA]</scope>
    <source>
        <strain evidence="2">Marx 270</strain>
    </source>
</reference>
<evidence type="ECO:0000313" key="1">
    <source>
        <dbReference type="EMBL" id="KIO04911.1"/>
    </source>
</evidence>
<organism evidence="1 2">
    <name type="scientific">Pisolithus tinctorius Marx 270</name>
    <dbReference type="NCBI Taxonomy" id="870435"/>
    <lineage>
        <taxon>Eukaryota</taxon>
        <taxon>Fungi</taxon>
        <taxon>Dikarya</taxon>
        <taxon>Basidiomycota</taxon>
        <taxon>Agaricomycotina</taxon>
        <taxon>Agaricomycetes</taxon>
        <taxon>Agaricomycetidae</taxon>
        <taxon>Boletales</taxon>
        <taxon>Sclerodermatineae</taxon>
        <taxon>Pisolithaceae</taxon>
        <taxon>Pisolithus</taxon>
    </lineage>
</organism>
<evidence type="ECO:0000313" key="2">
    <source>
        <dbReference type="Proteomes" id="UP000054217"/>
    </source>
</evidence>
<gene>
    <name evidence="1" type="ORF">M404DRAFT_1000388</name>
</gene>
<accession>A0A0C3PAI3</accession>
<dbReference type="AlphaFoldDB" id="A0A0C3PAI3"/>